<feature type="domain" description="Secretion system C-terminal sorting" evidence="3">
    <location>
        <begin position="773"/>
        <end position="850"/>
    </location>
</feature>
<gene>
    <name evidence="4" type="ORF">ESY86_15195</name>
</gene>
<dbReference type="InterPro" id="IPR026444">
    <property type="entry name" value="Secre_tail"/>
</dbReference>
<name>A0A5C6ZF11_9FLAO</name>
<dbReference type="OrthoDB" id="5500612at2"/>
<dbReference type="Proteomes" id="UP000321578">
    <property type="component" value="Unassembled WGS sequence"/>
</dbReference>
<evidence type="ECO:0000313" key="4">
    <source>
        <dbReference type="EMBL" id="TXD87818.1"/>
    </source>
</evidence>
<sequence length="852" mass="89414">MKNFTKLMIAGICGASSMLPSSASAFQGDSQDGCYATEVVASNQGLTSNGAAVPANRSDVSKTLMSPDMSNAVGGFYSLGMGGSITLKFGGAVSNSDGNDIMIYETSYSGDTCGASDDETAMIEVSQDGSTWYNLGNICRDGGVDLDGLPVPFVTQIRITDMTTNNGDGYDVDGVVAIGGCEPVSDVDLCYGSSIVEGSFQQGLQKNNQPVAGNRSDATKALGAPELIYDPNTVTYVSLGYGGSIVITFDGVVYDAPGDDLAVAETTGNNAGATAPWVETAEVFVSQDNVIFHSVGFANKFELAQFDIADAGVGLTFIRSVKVVDVTPMSSISADAYDLDGIIALNGCSQDPSQDPEVCENFDYFVADRQQNGGILKIYAAKIIGGNAVLTMITSRDPEVSIAYDEANNVLYGINAAGTLIEKIDPINGASLGFVNIAPGFGNQVFSAVFKNGILYTASGSQNRVIAIDVTDGSFTEVVADLPINGGDLAFIGNDLYISTKDGDDLYKFVGGVAVNVGSVPANVHGVSATPDGNLAVIAKNSNAIQFLDTNGNVTNSVPATLDGQPFTFKDGDMTGGCNIPFNADPNPSECYVVDYMNYIEGTTKNGGEVAEIRTNPDMVLGEPEGTDDYVFTTLGYGGEITLTFGGAIPNVPGPDLFFVETSFNKPLGCETYPEYADVYVSLDNVTYYMAGTICKSEATIDISDAGVLDYVNFVKVVNNNEMSTTPDGFDLDGVVALGTCVDFNIEAFLAQQSSALLSANSLEARDLGFISYPNPTSGVSNVEFVAKTSGKVLIEVYDINGRNIAQVFNGNTFAGQQYKANFDGSNLASGLYIYKITTNNTSISEKFIISK</sequence>
<dbReference type="Pfam" id="PF18962">
    <property type="entry name" value="Por_Secre_tail"/>
    <property type="match status" value="1"/>
</dbReference>
<evidence type="ECO:0000256" key="2">
    <source>
        <dbReference type="SAM" id="SignalP"/>
    </source>
</evidence>
<dbReference type="RefSeq" id="WP_147087448.1">
    <property type="nucleotide sequence ID" value="NZ_VORM01000018.1"/>
</dbReference>
<keyword evidence="1 2" id="KW-0732">Signal</keyword>
<protein>
    <submittedName>
        <fullName evidence="4">T9SS type A sorting domain-containing protein</fullName>
    </submittedName>
</protein>
<evidence type="ECO:0000259" key="3">
    <source>
        <dbReference type="Pfam" id="PF18962"/>
    </source>
</evidence>
<evidence type="ECO:0000313" key="5">
    <source>
        <dbReference type="Proteomes" id="UP000321578"/>
    </source>
</evidence>
<organism evidence="4 5">
    <name type="scientific">Subsaximicrobium wynnwilliamsii</name>
    <dbReference type="NCBI Taxonomy" id="291179"/>
    <lineage>
        <taxon>Bacteria</taxon>
        <taxon>Pseudomonadati</taxon>
        <taxon>Bacteroidota</taxon>
        <taxon>Flavobacteriia</taxon>
        <taxon>Flavobacteriales</taxon>
        <taxon>Flavobacteriaceae</taxon>
        <taxon>Subsaximicrobium</taxon>
    </lineage>
</organism>
<reference evidence="4 5" key="1">
    <citation type="submission" date="2019-08" db="EMBL/GenBank/DDBJ databases">
        <title>Genomes of Subsaximicrobium wynnwilliamsii strains.</title>
        <authorList>
            <person name="Bowman J.P."/>
        </authorList>
    </citation>
    <scope>NUCLEOTIDE SEQUENCE [LARGE SCALE GENOMIC DNA]</scope>
    <source>
        <strain evidence="4 5">2-80-2</strain>
    </source>
</reference>
<dbReference type="AlphaFoldDB" id="A0A5C6ZF11"/>
<comment type="caution">
    <text evidence="4">The sequence shown here is derived from an EMBL/GenBank/DDBJ whole genome shotgun (WGS) entry which is preliminary data.</text>
</comment>
<dbReference type="EMBL" id="VORO01000019">
    <property type="protein sequence ID" value="TXD87818.1"/>
    <property type="molecule type" value="Genomic_DNA"/>
</dbReference>
<dbReference type="SUPFAM" id="SSF63825">
    <property type="entry name" value="YWTD domain"/>
    <property type="match status" value="1"/>
</dbReference>
<evidence type="ECO:0000256" key="1">
    <source>
        <dbReference type="ARBA" id="ARBA00022729"/>
    </source>
</evidence>
<feature type="chain" id="PRO_5023061558" evidence="2">
    <location>
        <begin position="26"/>
        <end position="852"/>
    </location>
</feature>
<accession>A0A5C6ZF11</accession>
<keyword evidence="5" id="KW-1185">Reference proteome</keyword>
<proteinExistence type="predicted"/>
<dbReference type="NCBIfam" id="TIGR04183">
    <property type="entry name" value="Por_Secre_tail"/>
    <property type="match status" value="1"/>
</dbReference>
<feature type="signal peptide" evidence="2">
    <location>
        <begin position="1"/>
        <end position="25"/>
    </location>
</feature>